<reference evidence="1 2" key="1">
    <citation type="journal article" date="2020" name="IScience">
        <title>Genome Sequencing of the Endangered Kingdonia uniflora (Circaeasteraceae, Ranunculales) Reveals Potential Mechanisms of Evolutionary Specialization.</title>
        <authorList>
            <person name="Sun Y."/>
            <person name="Deng T."/>
            <person name="Zhang A."/>
            <person name="Moore M.J."/>
            <person name="Landis J.B."/>
            <person name="Lin N."/>
            <person name="Zhang H."/>
            <person name="Zhang X."/>
            <person name="Huang J."/>
            <person name="Zhang X."/>
            <person name="Sun H."/>
            <person name="Wang H."/>
        </authorList>
    </citation>
    <scope>NUCLEOTIDE SEQUENCE [LARGE SCALE GENOMIC DNA]</scope>
    <source>
        <strain evidence="1">TB1705</strain>
        <tissue evidence="1">Leaf</tissue>
    </source>
</reference>
<name>A0A7J7KUR9_9MAGN</name>
<accession>A0A7J7KUR9</accession>
<protein>
    <submittedName>
        <fullName evidence="1">Uncharacterized protein</fullName>
    </submittedName>
</protein>
<dbReference type="Proteomes" id="UP000541444">
    <property type="component" value="Unassembled WGS sequence"/>
</dbReference>
<dbReference type="AlphaFoldDB" id="A0A7J7KUR9"/>
<dbReference type="EMBL" id="JACGCM010002890">
    <property type="protein sequence ID" value="KAF6134113.1"/>
    <property type="molecule type" value="Genomic_DNA"/>
</dbReference>
<proteinExistence type="predicted"/>
<comment type="caution">
    <text evidence="1">The sequence shown here is derived from an EMBL/GenBank/DDBJ whole genome shotgun (WGS) entry which is preliminary data.</text>
</comment>
<keyword evidence="2" id="KW-1185">Reference proteome</keyword>
<evidence type="ECO:0000313" key="2">
    <source>
        <dbReference type="Proteomes" id="UP000541444"/>
    </source>
</evidence>
<organism evidence="1 2">
    <name type="scientific">Kingdonia uniflora</name>
    <dbReference type="NCBI Taxonomy" id="39325"/>
    <lineage>
        <taxon>Eukaryota</taxon>
        <taxon>Viridiplantae</taxon>
        <taxon>Streptophyta</taxon>
        <taxon>Embryophyta</taxon>
        <taxon>Tracheophyta</taxon>
        <taxon>Spermatophyta</taxon>
        <taxon>Magnoliopsida</taxon>
        <taxon>Ranunculales</taxon>
        <taxon>Circaeasteraceae</taxon>
        <taxon>Kingdonia</taxon>
    </lineage>
</organism>
<gene>
    <name evidence="1" type="ORF">GIB67_013510</name>
</gene>
<evidence type="ECO:0000313" key="1">
    <source>
        <dbReference type="EMBL" id="KAF6134113.1"/>
    </source>
</evidence>
<sequence>MMLFLHNPFSFAKIKEKLFYMLMSENNFDEDETILVLTYVDVLQVLHPTSSGPVSSSSSINLLHHIAHRCTFCR</sequence>